<accession>A0AAW6K5E5</accession>
<comment type="caution">
    <text evidence="1">The sequence shown here is derived from an EMBL/GenBank/DDBJ whole genome shotgun (WGS) entry which is preliminary data.</text>
</comment>
<gene>
    <name evidence="1" type="ORF">PVN32_01525</name>
</gene>
<name>A0AAW6K5E5_9BACI</name>
<evidence type="ECO:0000313" key="1">
    <source>
        <dbReference type="EMBL" id="MDE1450847.1"/>
    </source>
</evidence>
<dbReference type="EMBL" id="JARAFO010000002">
    <property type="protein sequence ID" value="MDE1450847.1"/>
    <property type="molecule type" value="Genomic_DNA"/>
</dbReference>
<proteinExistence type="predicted"/>
<sequence>MFYDQYPVNPFSFPSFHRPFGIESSTYVRNMRAFRDLDHLRRNIVRLLGRMGYVLVRIGVDQFNNLGVTGQRPGTAYQELCEIWIYHKHLEGRSYEETVLAECTTDEEAKRHVDQVVAALQGMVRPIEP</sequence>
<dbReference type="GeneID" id="56671585"/>
<protein>
    <submittedName>
        <fullName evidence="1">Uncharacterized protein</fullName>
    </submittedName>
</protein>
<evidence type="ECO:0000313" key="2">
    <source>
        <dbReference type="Proteomes" id="UP001216709"/>
    </source>
</evidence>
<dbReference type="RefSeq" id="WP_020451469.1">
    <property type="nucleotide sequence ID" value="NZ_AP023088.1"/>
</dbReference>
<organism evidence="1 2">
    <name type="scientific">Bacillus paralicheniformis</name>
    <dbReference type="NCBI Taxonomy" id="1648923"/>
    <lineage>
        <taxon>Bacteria</taxon>
        <taxon>Bacillati</taxon>
        <taxon>Bacillota</taxon>
        <taxon>Bacilli</taxon>
        <taxon>Bacillales</taxon>
        <taxon>Bacillaceae</taxon>
        <taxon>Bacillus</taxon>
    </lineage>
</organism>
<dbReference type="AlphaFoldDB" id="A0AAW6K5E5"/>
<dbReference type="Proteomes" id="UP001216709">
    <property type="component" value="Unassembled WGS sequence"/>
</dbReference>
<reference evidence="1" key="1">
    <citation type="submission" date="2022-12" db="EMBL/GenBank/DDBJ databases">
        <title>Draft Genome Sequences of Bacillus licheniformis and Bacillus paralicheniformis strains isolated from Irish skim milk powders.</title>
        <authorList>
            <person name="Lourenco A."/>
            <person name="Li F."/>
            <person name="Geraldine D."/>
            <person name="Tobin J.T."/>
            <person name="Butler F."/>
            <person name="Jordan K."/>
            <person name="Obrien T."/>
        </authorList>
    </citation>
    <scope>NUCLEOTIDE SEQUENCE</scope>
    <source>
        <strain evidence="1">3370</strain>
    </source>
</reference>